<dbReference type="PANTHER" id="PTHR45033">
    <property type="match status" value="1"/>
</dbReference>
<sequence length="386" mass="43899">MAEIITEAWILNSGYGNTEPGLLMREEMNLGVLLPDEVLIHPIYGCWEGNMHHAIMRDPVDICMQRKEDKIVLGNAGVVKVIDTGKNVKDLKPGDVCMLFCNAISDKYGYPEKILAYDAPNTYGLLSRQSKVSRHTLIPIPPHSGFSLKQWAAFSLRYVTAWANWKVALKCWQSQMGDVPVENEFVISWGGGVCLAELELAKNYGFNVAMITSLNERKESLEQAGIITVDRRGFPHLHYDQERYTNDEAYKKNYRTSEKLFLEKINEITGGAGAAIFIDNIGLSVYRATLKALSRQGVIATSGWKWGMELSHLRAIESINRHIHVHTHYAKHTEAIEAMEYALRNNWMPQVDVDYVYEWDEIPRLCSDYATGNLISYFPLYKINDE</sequence>
<dbReference type="AlphaFoldDB" id="A0A365XWK8"/>
<dbReference type="RefSeq" id="WP_113619130.1">
    <property type="nucleotide sequence ID" value="NZ_QFFJ01000002.1"/>
</dbReference>
<evidence type="ECO:0000313" key="2">
    <source>
        <dbReference type="Proteomes" id="UP000253410"/>
    </source>
</evidence>
<protein>
    <submittedName>
        <fullName evidence="1">Zinc-binding dehydrogenase</fullName>
    </submittedName>
</protein>
<gene>
    <name evidence="1" type="ORF">DF182_28375</name>
</gene>
<dbReference type="InterPro" id="IPR036291">
    <property type="entry name" value="NAD(P)-bd_dom_sf"/>
</dbReference>
<proteinExistence type="predicted"/>
<dbReference type="InterPro" id="IPR011032">
    <property type="entry name" value="GroES-like_sf"/>
</dbReference>
<organism evidence="1 2">
    <name type="scientific">Chitinophaga flava</name>
    <dbReference type="NCBI Taxonomy" id="2259036"/>
    <lineage>
        <taxon>Bacteria</taxon>
        <taxon>Pseudomonadati</taxon>
        <taxon>Bacteroidota</taxon>
        <taxon>Chitinophagia</taxon>
        <taxon>Chitinophagales</taxon>
        <taxon>Chitinophagaceae</taxon>
        <taxon>Chitinophaga</taxon>
    </lineage>
</organism>
<name>A0A365XWK8_9BACT</name>
<dbReference type="Gene3D" id="3.40.50.720">
    <property type="entry name" value="NAD(P)-binding Rossmann-like Domain"/>
    <property type="match status" value="1"/>
</dbReference>
<dbReference type="Proteomes" id="UP000253410">
    <property type="component" value="Unassembled WGS sequence"/>
</dbReference>
<reference evidence="1 2" key="1">
    <citation type="submission" date="2018-05" db="EMBL/GenBank/DDBJ databases">
        <title>Chitinophaga sp. K3CV102501T nov., isolated from isolated from a monsoon evergreen broad-leaved forest soil.</title>
        <authorList>
            <person name="Lv Y."/>
        </authorList>
    </citation>
    <scope>NUCLEOTIDE SEQUENCE [LARGE SCALE GENOMIC DNA]</scope>
    <source>
        <strain evidence="1 2">GDMCC 1.1325</strain>
    </source>
</reference>
<dbReference type="EMBL" id="QFFJ01000002">
    <property type="protein sequence ID" value="RBL90381.1"/>
    <property type="molecule type" value="Genomic_DNA"/>
</dbReference>
<dbReference type="OrthoDB" id="3980085at2"/>
<accession>A0A365XWK8</accession>
<comment type="caution">
    <text evidence="1">The sequence shown here is derived from an EMBL/GenBank/DDBJ whole genome shotgun (WGS) entry which is preliminary data.</text>
</comment>
<dbReference type="Gene3D" id="3.90.180.10">
    <property type="entry name" value="Medium-chain alcohol dehydrogenases, catalytic domain"/>
    <property type="match status" value="1"/>
</dbReference>
<evidence type="ECO:0000313" key="1">
    <source>
        <dbReference type="EMBL" id="RBL90381.1"/>
    </source>
</evidence>
<dbReference type="SUPFAM" id="SSF51735">
    <property type="entry name" value="NAD(P)-binding Rossmann-fold domains"/>
    <property type="match status" value="1"/>
</dbReference>
<dbReference type="PANTHER" id="PTHR45033:SF2">
    <property type="entry name" value="ZINC-TYPE ALCOHOL DEHYDROGENASE-LIKE PROTEIN C1773.06C"/>
    <property type="match status" value="1"/>
</dbReference>
<dbReference type="InterPro" id="IPR052711">
    <property type="entry name" value="Zinc_ADH-like"/>
</dbReference>
<dbReference type="SUPFAM" id="SSF50129">
    <property type="entry name" value="GroES-like"/>
    <property type="match status" value="1"/>
</dbReference>
<keyword evidence="2" id="KW-1185">Reference proteome</keyword>